<dbReference type="PANTHER" id="PTHR11738">
    <property type="entry name" value="MHC CLASS I NK CELL RECEPTOR"/>
    <property type="match status" value="1"/>
</dbReference>
<dbReference type="SMART" id="SM00409">
    <property type="entry name" value="IG"/>
    <property type="match status" value="3"/>
</dbReference>
<dbReference type="InterPro" id="IPR050412">
    <property type="entry name" value="Ig-like_Receptors_ImmuneReg"/>
</dbReference>
<dbReference type="InterPro" id="IPR003598">
    <property type="entry name" value="Ig_sub2"/>
</dbReference>
<organism evidence="13 14">
    <name type="scientific">Octodon degus</name>
    <name type="common">Degu</name>
    <name type="synonym">Sciurus degus</name>
    <dbReference type="NCBI Taxonomy" id="10160"/>
    <lineage>
        <taxon>Eukaryota</taxon>
        <taxon>Metazoa</taxon>
        <taxon>Chordata</taxon>
        <taxon>Craniata</taxon>
        <taxon>Vertebrata</taxon>
        <taxon>Euteleostomi</taxon>
        <taxon>Mammalia</taxon>
        <taxon>Eutheria</taxon>
        <taxon>Euarchontoglires</taxon>
        <taxon>Glires</taxon>
        <taxon>Rodentia</taxon>
        <taxon>Hystricomorpha</taxon>
        <taxon>Octodontidae</taxon>
        <taxon>Octodon</taxon>
    </lineage>
</organism>
<keyword evidence="5" id="KW-0677">Repeat</keyword>
<evidence type="ECO:0000313" key="13">
    <source>
        <dbReference type="Proteomes" id="UP000515203"/>
    </source>
</evidence>
<evidence type="ECO:0000259" key="12">
    <source>
        <dbReference type="PROSITE" id="PS50835"/>
    </source>
</evidence>
<evidence type="ECO:0000256" key="8">
    <source>
        <dbReference type="ARBA" id="ARBA00023157"/>
    </source>
</evidence>
<evidence type="ECO:0000256" key="7">
    <source>
        <dbReference type="ARBA" id="ARBA00023136"/>
    </source>
</evidence>
<proteinExistence type="predicted"/>
<evidence type="ECO:0000256" key="2">
    <source>
        <dbReference type="ARBA" id="ARBA00022475"/>
    </source>
</evidence>
<dbReference type="CDD" id="cd16843">
    <property type="entry name" value="IgC2_D1_D2_LILR_KIR_like"/>
    <property type="match status" value="1"/>
</dbReference>
<keyword evidence="13" id="KW-1185">Reference proteome</keyword>
<feature type="transmembrane region" description="Helical" evidence="11">
    <location>
        <begin position="435"/>
        <end position="454"/>
    </location>
</feature>
<keyword evidence="9" id="KW-0325">Glycoprotein</keyword>
<keyword evidence="2" id="KW-1003">Cell membrane</keyword>
<evidence type="ECO:0000256" key="6">
    <source>
        <dbReference type="ARBA" id="ARBA00022989"/>
    </source>
</evidence>
<dbReference type="SUPFAM" id="SSF48726">
    <property type="entry name" value="Immunoglobulin"/>
    <property type="match status" value="4"/>
</dbReference>
<dbReference type="SMART" id="SM00408">
    <property type="entry name" value="IGc2"/>
    <property type="match status" value="2"/>
</dbReference>
<dbReference type="InterPro" id="IPR013783">
    <property type="entry name" value="Ig-like_fold"/>
</dbReference>
<keyword evidence="3 11" id="KW-0812">Transmembrane</keyword>
<accession>A0A6P6DVI6</accession>
<dbReference type="OrthoDB" id="9427497at2759"/>
<dbReference type="GeneID" id="101568559"/>
<gene>
    <name evidence="14" type="primary">LOC101568559</name>
</gene>
<dbReference type="AlphaFoldDB" id="A0A6P6DVI6"/>
<evidence type="ECO:0000256" key="10">
    <source>
        <dbReference type="ARBA" id="ARBA00023319"/>
    </source>
</evidence>
<keyword evidence="10" id="KW-0393">Immunoglobulin domain</keyword>
<evidence type="ECO:0000313" key="14">
    <source>
        <dbReference type="RefSeq" id="XP_023563743.1"/>
    </source>
</evidence>
<evidence type="ECO:0000256" key="3">
    <source>
        <dbReference type="ARBA" id="ARBA00022692"/>
    </source>
</evidence>
<evidence type="ECO:0000256" key="11">
    <source>
        <dbReference type="SAM" id="Phobius"/>
    </source>
</evidence>
<evidence type="ECO:0000256" key="5">
    <source>
        <dbReference type="ARBA" id="ARBA00022737"/>
    </source>
</evidence>
<feature type="domain" description="Ig-like" evidence="12">
    <location>
        <begin position="131"/>
        <end position="203"/>
    </location>
</feature>
<keyword evidence="7 11" id="KW-0472">Membrane</keyword>
<evidence type="ECO:0000256" key="1">
    <source>
        <dbReference type="ARBA" id="ARBA00004162"/>
    </source>
</evidence>
<dbReference type="GO" id="GO:0002764">
    <property type="term" value="P:immune response-regulating signaling pathway"/>
    <property type="evidence" value="ECO:0007669"/>
    <property type="project" value="TreeGrafter"/>
</dbReference>
<dbReference type="GO" id="GO:0005886">
    <property type="term" value="C:plasma membrane"/>
    <property type="evidence" value="ECO:0007669"/>
    <property type="project" value="UniProtKB-SubCell"/>
</dbReference>
<name>A0A6P6DVI6_OCTDE</name>
<reference evidence="14" key="1">
    <citation type="submission" date="2025-08" db="UniProtKB">
        <authorList>
            <consortium name="RefSeq"/>
        </authorList>
    </citation>
    <scope>IDENTIFICATION</scope>
</reference>
<dbReference type="Gene3D" id="2.60.40.10">
    <property type="entry name" value="Immunoglobulins"/>
    <property type="match status" value="4"/>
</dbReference>
<dbReference type="InterPro" id="IPR003599">
    <property type="entry name" value="Ig_sub"/>
</dbReference>
<dbReference type="Pfam" id="PF13895">
    <property type="entry name" value="Ig_2"/>
    <property type="match status" value="2"/>
</dbReference>
<protein>
    <submittedName>
        <fullName evidence="14">Leukocyte immunoglobulin-like receptor subfamily A member 5</fullName>
    </submittedName>
</protein>
<dbReference type="GO" id="GO:0032396">
    <property type="term" value="F:inhibitory MHC class I receptor activity"/>
    <property type="evidence" value="ECO:0007669"/>
    <property type="project" value="TreeGrafter"/>
</dbReference>
<evidence type="ECO:0000256" key="4">
    <source>
        <dbReference type="ARBA" id="ARBA00022729"/>
    </source>
</evidence>
<dbReference type="GO" id="GO:0019221">
    <property type="term" value="P:cytokine-mediated signaling pathway"/>
    <property type="evidence" value="ECO:0007669"/>
    <property type="project" value="TreeGrafter"/>
</dbReference>
<keyword evidence="4" id="KW-0732">Signal</keyword>
<comment type="subcellular location">
    <subcellularLocation>
        <location evidence="1">Cell membrane</location>
        <topology evidence="1">Single-pass membrane protein</topology>
    </subcellularLocation>
</comment>
<dbReference type="InParanoid" id="A0A6P6DVI6"/>
<keyword evidence="6 11" id="KW-1133">Transmembrane helix</keyword>
<dbReference type="PROSITE" id="PS50835">
    <property type="entry name" value="IG_LIKE"/>
    <property type="match status" value="3"/>
</dbReference>
<dbReference type="FunFam" id="2.60.40.10:FF:000049">
    <property type="entry name" value="Leukocyte immunoglobulin-like receptor subfamily B member 1"/>
    <property type="match status" value="4"/>
</dbReference>
<sequence length="472" mass="52667">MEDFVLQSEETFTGNSLLGLGLQPRTQVQAATLPKPKLWAVPGSVIARGEPVSLWCVGSLGAQEYGLYKEGSQVPWTRKTSLELRDTAKFSIPSVTEQHAGQHRCYYPTPAGSSVLSDPLELVVTGVYRKPRFSALTSPVVTPGGNVTLQCGSELRFDRFILTKEGGDKLSWTLKSQQDPSGQVQAQLRVGPVSPRQRWTFRCYGYYWSQPQLWSEPSEALELLFSPTTPKPKLKAQPGSVIPWGSPVTLWCEGTLEALEYHLYREGSPPLSDIQMSPEPRNKANFSISSMTEDDTGQYRCYYHSSPGWSQHSEPLELAMTGLYSKPSLSALPGPVVTSGCNVTLQCKSQLDFDRFVLSMEGRDELLTLKSEQDPRGKFQALFQVGPVIPRQRWIFRCYGCYSRKPQMWSEPSAAVELLVSAPASQPHDYTMENLIRMGLAGLVLVVLGILLFYTHRGQRGTKRQPEDEHKN</sequence>
<dbReference type="InterPro" id="IPR007110">
    <property type="entry name" value="Ig-like_dom"/>
</dbReference>
<keyword evidence="8" id="KW-1015">Disulfide bond</keyword>
<evidence type="ECO:0000256" key="9">
    <source>
        <dbReference type="ARBA" id="ARBA00023180"/>
    </source>
</evidence>
<feature type="domain" description="Ig-like" evidence="12">
    <location>
        <begin position="232"/>
        <end position="321"/>
    </location>
</feature>
<dbReference type="PANTHER" id="PTHR11738:SF179">
    <property type="entry name" value="LEUKOCYTE IMMUNOGLOBULIN-LIKE RECEPTOR SUBFAMILY A MEMBER 5"/>
    <property type="match status" value="1"/>
</dbReference>
<feature type="domain" description="Ig-like" evidence="12">
    <location>
        <begin position="36"/>
        <end position="105"/>
    </location>
</feature>
<dbReference type="RefSeq" id="XP_023563743.1">
    <property type="nucleotide sequence ID" value="XM_023707975.1"/>
</dbReference>
<dbReference type="InterPro" id="IPR036179">
    <property type="entry name" value="Ig-like_dom_sf"/>
</dbReference>
<dbReference type="Proteomes" id="UP000515203">
    <property type="component" value="Unplaced"/>
</dbReference>